<evidence type="ECO:0000313" key="1">
    <source>
        <dbReference type="EMBL" id="OGY12485.1"/>
    </source>
</evidence>
<accession>A0A1G1VAL0</accession>
<evidence type="ECO:0000313" key="2">
    <source>
        <dbReference type="Proteomes" id="UP000178659"/>
    </source>
</evidence>
<organism evidence="1 2">
    <name type="scientific">Candidatus Blackburnbacteria bacterium RIFCSPLOWO2_01_FULL_40_20</name>
    <dbReference type="NCBI Taxonomy" id="1797519"/>
    <lineage>
        <taxon>Bacteria</taxon>
        <taxon>Candidatus Blackburniibacteriota</taxon>
    </lineage>
</organism>
<name>A0A1G1VAL0_9BACT</name>
<protein>
    <submittedName>
        <fullName evidence="1">Uncharacterized protein</fullName>
    </submittedName>
</protein>
<dbReference type="AlphaFoldDB" id="A0A1G1VAL0"/>
<reference evidence="1 2" key="1">
    <citation type="journal article" date="2016" name="Nat. Commun.">
        <title>Thousands of microbial genomes shed light on interconnected biogeochemical processes in an aquifer system.</title>
        <authorList>
            <person name="Anantharaman K."/>
            <person name="Brown C.T."/>
            <person name="Hug L.A."/>
            <person name="Sharon I."/>
            <person name="Castelle C.J."/>
            <person name="Probst A.J."/>
            <person name="Thomas B.C."/>
            <person name="Singh A."/>
            <person name="Wilkins M.J."/>
            <person name="Karaoz U."/>
            <person name="Brodie E.L."/>
            <person name="Williams K.H."/>
            <person name="Hubbard S.S."/>
            <person name="Banfield J.F."/>
        </authorList>
    </citation>
    <scope>NUCLEOTIDE SEQUENCE [LARGE SCALE GENOMIC DNA]</scope>
</reference>
<proteinExistence type="predicted"/>
<sequence>MGLYAFDLTSHSGNLYNWGSDGTNTTLSSSSTTVSRTNGSPVNGNPSGSDDINWINFPGKLFVLFAGDTELDRAVVNANYPPTGYVTCKSASSCAALVGDLVDTLVYTEYIGSLLGMAGQTGYVSNAYIFVTKDNGGSASLPSECSENGGVPANAGSPWCRIGGGTIDTFYVMGGNIRRAEWTPKSTGTYYFGTTVHNGENNLNCAGNPYVTSWSYSGFWPCGDGSYASLTVGNSAPKISTLKIANATASQTTFSGVTTHSGKIAPNGSSWVNPMKVSLTVTPGSSSVNKYYVAMYNSNSTLGAKLTDANTFVTDASSRVANPQNGILLRYDSDGTFYVWNKTLWSSIPSDGRPVKNDSDTEMYVVWGRGVEGNKVSWEIRFSDAFSSKNMYTAAYLEDGSTPVQKVLIPDCQTSNPDTDGCKLITP</sequence>
<dbReference type="EMBL" id="MHCC01000027">
    <property type="protein sequence ID" value="OGY12485.1"/>
    <property type="molecule type" value="Genomic_DNA"/>
</dbReference>
<dbReference type="Proteomes" id="UP000178659">
    <property type="component" value="Unassembled WGS sequence"/>
</dbReference>
<gene>
    <name evidence="1" type="ORF">A3A77_00730</name>
</gene>
<comment type="caution">
    <text evidence="1">The sequence shown here is derived from an EMBL/GenBank/DDBJ whole genome shotgun (WGS) entry which is preliminary data.</text>
</comment>